<feature type="region of interest" description="Disordered" evidence="1">
    <location>
        <begin position="32"/>
        <end position="105"/>
    </location>
</feature>
<dbReference type="KEGG" id="pfla:Pflav_000380"/>
<feature type="compositionally biased region" description="Basic residues" evidence="1">
    <location>
        <begin position="52"/>
        <end position="62"/>
    </location>
</feature>
<evidence type="ECO:0000313" key="3">
    <source>
        <dbReference type="Proteomes" id="UP000502508"/>
    </source>
</evidence>
<reference evidence="2 3" key="1">
    <citation type="submission" date="2020-03" db="EMBL/GenBank/DDBJ databases">
        <title>Whole genome shotgun sequence of Phytohabitans flavus NBRC 107702.</title>
        <authorList>
            <person name="Komaki H."/>
            <person name="Tamura T."/>
        </authorList>
    </citation>
    <scope>NUCLEOTIDE SEQUENCE [LARGE SCALE GENOMIC DNA]</scope>
    <source>
        <strain evidence="2 3">NBRC 107702</strain>
    </source>
</reference>
<reference evidence="2 3" key="2">
    <citation type="submission" date="2020-03" db="EMBL/GenBank/DDBJ databases">
        <authorList>
            <person name="Ichikawa N."/>
            <person name="Kimura A."/>
            <person name="Kitahashi Y."/>
            <person name="Uohara A."/>
        </authorList>
    </citation>
    <scope>NUCLEOTIDE SEQUENCE [LARGE SCALE GENOMIC DNA]</scope>
    <source>
        <strain evidence="2 3">NBRC 107702</strain>
    </source>
</reference>
<gene>
    <name evidence="2" type="ORF">Pflav_000380</name>
</gene>
<dbReference type="EMBL" id="AP022870">
    <property type="protein sequence ID" value="BCB73628.1"/>
    <property type="molecule type" value="Genomic_DNA"/>
</dbReference>
<keyword evidence="3" id="KW-1185">Reference proteome</keyword>
<evidence type="ECO:0000313" key="2">
    <source>
        <dbReference type="EMBL" id="BCB73628.1"/>
    </source>
</evidence>
<feature type="compositionally biased region" description="Basic residues" evidence="1">
    <location>
        <begin position="77"/>
        <end position="89"/>
    </location>
</feature>
<accession>A0A6F8XIK6</accession>
<proteinExistence type="predicted"/>
<dbReference type="Proteomes" id="UP000502508">
    <property type="component" value="Chromosome"/>
</dbReference>
<sequence>MKAREIVDITEHPDSWLVTTPDGQRTPLERVRETTVPGPSAALLADGSPHGTPRRLTSRRARAWWCRRSEPASAAKKPIKRTRGRRRKSAGLTAEAEMPPTRRRLPELTRTLRHIAGWFDLAVRSAIETPTARSTHR</sequence>
<dbReference type="AlphaFoldDB" id="A0A6F8XIK6"/>
<organism evidence="2 3">
    <name type="scientific">Phytohabitans flavus</name>
    <dbReference type="NCBI Taxonomy" id="1076124"/>
    <lineage>
        <taxon>Bacteria</taxon>
        <taxon>Bacillati</taxon>
        <taxon>Actinomycetota</taxon>
        <taxon>Actinomycetes</taxon>
        <taxon>Micromonosporales</taxon>
        <taxon>Micromonosporaceae</taxon>
    </lineage>
</organism>
<protein>
    <submittedName>
        <fullName evidence="2">Uncharacterized protein</fullName>
    </submittedName>
</protein>
<evidence type="ECO:0000256" key="1">
    <source>
        <dbReference type="SAM" id="MobiDB-lite"/>
    </source>
</evidence>
<name>A0A6F8XIK6_9ACTN</name>